<reference evidence="1" key="6">
    <citation type="journal article" date="2002" name="Nature">
        <title>Analysis of the mouse transcriptome based on functional annotation of 60,770 full-length cDNAs.</title>
        <authorList>
            <consortium name="The FANTOM Consortium and the RIKEN Genome Exploration Research Group Phase I and II Team"/>
        </authorList>
    </citation>
    <scope>NUCLEOTIDE SEQUENCE</scope>
    <source>
        <strain evidence="1">C57BL/6J</strain>
        <tissue evidence="2">Heart</tissue>
        <tissue evidence="1">Vagina</tissue>
    </source>
</reference>
<reference evidence="1" key="3">
    <citation type="journal article" date="2000" name="Genome Res.">
        <title>RIKEN integrated sequence analysis (RISA) system--384-format sequencing pipeline with 384 multicapillary sequencer.</title>
        <authorList>
            <person name="Shibata K."/>
            <person name="Itoh M."/>
            <person name="Aizawa K."/>
            <person name="Nagaoka S."/>
            <person name="Sasaki N."/>
            <person name="Carninci P."/>
            <person name="Konno H."/>
            <person name="Akiyama J."/>
            <person name="Nishi K."/>
            <person name="Kitsunai T."/>
            <person name="Tashiro H."/>
            <person name="Itoh M."/>
            <person name="Sumi N."/>
            <person name="Ishii Y."/>
            <person name="Nakamura S."/>
            <person name="Hazama M."/>
            <person name="Nishine T."/>
            <person name="Harada A."/>
            <person name="Yamamoto R."/>
            <person name="Matsumoto H."/>
            <person name="Sakaguchi S."/>
            <person name="Ikegami T."/>
            <person name="Kashiwagi K."/>
            <person name="Fujiwake S."/>
            <person name="Inoue K."/>
            <person name="Togawa Y."/>
            <person name="Izawa M."/>
            <person name="Ohara E."/>
            <person name="Watahiki M."/>
            <person name="Yoneda Y."/>
            <person name="Ishikawa T."/>
            <person name="Ozawa K."/>
            <person name="Tanaka T."/>
            <person name="Matsuura S."/>
            <person name="Kawai J."/>
            <person name="Okazaki Y."/>
            <person name="Muramatsu M."/>
            <person name="Inoue Y."/>
            <person name="Kira A."/>
            <person name="Hayashizaki Y."/>
        </authorList>
    </citation>
    <scope>NUCLEOTIDE SEQUENCE</scope>
    <source>
        <strain evidence="1">C57BL/6J</strain>
        <tissue evidence="2">Heart</tissue>
        <tissue evidence="1">Vagina</tissue>
    </source>
</reference>
<accession>Q8BGP8</accession>
<proteinExistence type="evidence at transcript level"/>
<dbReference type="AlphaFoldDB" id="Q8BGP8"/>
<reference evidence="1" key="5">
    <citation type="submission" date="2001-07" db="EMBL/GenBank/DDBJ databases">
        <authorList>
            <person name="Adachi J."/>
            <person name="Aizawa K."/>
            <person name="Akimura T."/>
            <person name="Arakawa T."/>
            <person name="Bono H."/>
            <person name="Carninci P."/>
            <person name="Fukuda S."/>
            <person name="Furuno M."/>
            <person name="Hanagaki T."/>
            <person name="Hara A."/>
            <person name="Hashizume W."/>
            <person name="Hayashida K."/>
            <person name="Hayatsu N."/>
            <person name="Hiramoto K."/>
            <person name="Hiraoka T."/>
            <person name="Hirozane T."/>
            <person name="Hori F."/>
            <person name="Imotani K."/>
            <person name="Ishii Y."/>
            <person name="Itoh M."/>
            <person name="Kagawa I."/>
            <person name="Kasukawa T."/>
            <person name="Katoh H."/>
            <person name="Kawai J."/>
            <person name="Kojima Y."/>
            <person name="Kondo S."/>
            <person name="Konno H."/>
            <person name="Kouda M."/>
            <person name="Koya S."/>
            <person name="Kurihara C."/>
            <person name="Matsuyama T."/>
            <person name="Miyazaki A."/>
            <person name="Murata M."/>
            <person name="Nakamura M."/>
            <person name="Nishi K."/>
            <person name="Nomura K."/>
            <person name="Numazaki R."/>
            <person name="Ohno M."/>
            <person name="Ohsato N."/>
            <person name="Okazaki Y."/>
            <person name="Saito R."/>
            <person name="Saitoh H."/>
            <person name="Sakai C."/>
            <person name="Sakai K."/>
            <person name="Sakazume N."/>
            <person name="Sano H."/>
            <person name="Sasaki D."/>
            <person name="Shibata K."/>
            <person name="Shinagawa A."/>
            <person name="Shiraki T."/>
            <person name="Sogabe Y."/>
            <person name="Tagami M."/>
            <person name="Tagawa A."/>
            <person name="Takahashi F."/>
            <person name="Takaku-Akahira S."/>
            <person name="Takeda Y."/>
            <person name="Tanaka T."/>
            <person name="Tomaru A."/>
            <person name="Toya T."/>
            <person name="Yasunishi A."/>
            <person name="Muramatsu M."/>
            <person name="Hayashizaki Y."/>
        </authorList>
    </citation>
    <scope>NUCLEOTIDE SEQUENCE</scope>
    <source>
        <strain evidence="1">C57BL/6J</strain>
        <tissue evidence="2">Heart</tissue>
        <tissue evidence="1">Vagina</tissue>
    </source>
</reference>
<dbReference type="EMBL" id="AK037014">
    <property type="protein sequence ID" value="BAC29669.1"/>
    <property type="molecule type" value="mRNA"/>
</dbReference>
<reference evidence="1" key="7">
    <citation type="journal article" date="2005" name="Science">
        <title>The Transcriptional Landscape of the Mammalian Genome.</title>
        <authorList>
            <consortium name="The FANTOM Consortium"/>
            <consortium name="Riken Genome Exploration Research Group and Genome Science Group (Genome Network Project Core Group)"/>
        </authorList>
    </citation>
    <scope>NUCLEOTIDE SEQUENCE</scope>
    <source>
        <strain evidence="1">C57BL/6J</strain>
        <tissue evidence="2">Heart</tissue>
        <tissue evidence="1">Vagina</tissue>
    </source>
</reference>
<reference evidence="1" key="1">
    <citation type="journal article" date="1999" name="Methods Enzymol.">
        <title>High-efficiency full-length cDNA cloning.</title>
        <authorList>
            <person name="Carninci P."/>
            <person name="Hayashizaki Y."/>
        </authorList>
    </citation>
    <scope>NUCLEOTIDE SEQUENCE</scope>
    <source>
        <strain evidence="1">C57BL/6J</strain>
        <tissue evidence="2">Heart</tissue>
        <tissue evidence="1">Vagina</tissue>
    </source>
</reference>
<reference evidence="1" key="4">
    <citation type="journal article" date="2001" name="Nature">
        <title>Functional annotation of a full-length mouse cDNA collection.</title>
        <authorList>
            <consortium name="The RIKEN Genome Exploration Research Group Phase II Team and the FANTOM Consortium"/>
        </authorList>
    </citation>
    <scope>NUCLEOTIDE SEQUENCE</scope>
    <source>
        <strain evidence="1">C57BL/6J</strain>
        <tissue evidence="2">Heart</tissue>
        <tissue evidence="1">Vagina</tissue>
    </source>
</reference>
<evidence type="ECO:0000313" key="1">
    <source>
        <dbReference type="EMBL" id="BAC29669.1"/>
    </source>
</evidence>
<reference evidence="1" key="8">
    <citation type="journal article" date="2005" name="Science">
        <title>Antisense Transcription in the Mammalian Transcriptome.</title>
        <authorList>
            <consortium name="RIKEN Genome Exploration Research Group and Genome Science Group (Genome Network Project Core Group) and the FANTOM Consortium"/>
        </authorList>
    </citation>
    <scope>NUCLEOTIDE SEQUENCE</scope>
    <source>
        <strain evidence="1">C57BL/6J</strain>
        <tissue evidence="2">Heart</tissue>
        <tissue evidence="1">Vagina</tissue>
    </source>
</reference>
<dbReference type="EMBL" id="AK084679">
    <property type="protein sequence ID" value="BAC39249.1"/>
    <property type="molecule type" value="mRNA"/>
</dbReference>
<dbReference type="MGI" id="MGI:2442156">
    <property type="gene designation" value="9930038B18Rik"/>
</dbReference>
<sequence length="149" mass="16401">MLKLCEKKKQPRSPGCPGGWDNMATYPLIVLCGQASEIAAHEESRVCRWKHSTVPVLVAVLEGPSSQDNFSRPQSFFREAFPHLPRPEEKDPPPHAQGFHAATAIWPGTLSTLGTERWSIPTGNRNKASVKTRLLLKPGRASAKQIKPG</sequence>
<evidence type="ECO:0000313" key="3">
    <source>
        <dbReference type="MGI" id="MGI:2442156"/>
    </source>
</evidence>
<evidence type="ECO:0000313" key="2">
    <source>
        <dbReference type="EMBL" id="BAC39249.1"/>
    </source>
</evidence>
<name>Q8BGP8_MOUSE</name>
<protein>
    <submittedName>
        <fullName evidence="1">Uncharacterized protein</fullName>
    </submittedName>
</protein>
<reference evidence="1" key="2">
    <citation type="journal article" date="2000" name="Genome Res.">
        <title>Normalization and subtraction of cap-trapper-selected cDNAs to prepare full-length cDNA libraries for rapid discovery of new genes.</title>
        <authorList>
            <person name="Carninci P."/>
            <person name="Shibata Y."/>
            <person name="Hayatsu N."/>
            <person name="Sugahara Y."/>
            <person name="Shibata K."/>
            <person name="Itoh M."/>
            <person name="Konno H."/>
            <person name="Okazaki Y."/>
            <person name="Muramatsu M."/>
            <person name="Hayashizaki Y."/>
        </authorList>
    </citation>
    <scope>NUCLEOTIDE SEQUENCE</scope>
    <source>
        <strain evidence="1">C57BL/6J</strain>
        <tissue evidence="2">Heart</tissue>
        <tissue evidence="1">Vagina</tissue>
    </source>
</reference>
<dbReference type="AGR" id="MGI:2442156"/>
<gene>
    <name evidence="3" type="primary">9930038B18Rik</name>
</gene>
<organism evidence="1">
    <name type="scientific">Mus musculus</name>
    <name type="common">Mouse</name>
    <dbReference type="NCBI Taxonomy" id="10090"/>
    <lineage>
        <taxon>Eukaryota</taxon>
        <taxon>Metazoa</taxon>
        <taxon>Chordata</taxon>
        <taxon>Craniata</taxon>
        <taxon>Vertebrata</taxon>
        <taxon>Euteleostomi</taxon>
        <taxon>Mammalia</taxon>
        <taxon>Eutheria</taxon>
        <taxon>Euarchontoglires</taxon>
        <taxon>Glires</taxon>
        <taxon>Rodentia</taxon>
        <taxon>Myomorpha</taxon>
        <taxon>Muroidea</taxon>
        <taxon>Muridae</taxon>
        <taxon>Murinae</taxon>
        <taxon>Mus</taxon>
        <taxon>Mus</taxon>
    </lineage>
</organism>